<dbReference type="Proteomes" id="UP000768462">
    <property type="component" value="Unassembled WGS sequence"/>
</dbReference>
<gene>
    <name evidence="3" type="ORF">E7215_09950</name>
    <name evidence="2" type="ORF">IO99_08195</name>
</gene>
<reference evidence="2 4" key="1">
    <citation type="submission" date="2014-07" db="EMBL/GenBank/DDBJ databases">
        <title>Draft genome of Clostridium sulfidigenes 113A isolated from sediments associated with methane hydrate from Krishna Godavari basin.</title>
        <authorList>
            <person name="Honkalas V.S."/>
            <person name="Dabir A.P."/>
            <person name="Arora P."/>
            <person name="Dhakephalkar P.K."/>
        </authorList>
    </citation>
    <scope>NUCLEOTIDE SEQUENCE [LARGE SCALE GENOMIC DNA]</scope>
    <source>
        <strain evidence="2 4">113A</strain>
    </source>
</reference>
<dbReference type="Pfam" id="PF07561">
    <property type="entry name" value="DUF1540"/>
    <property type="match status" value="2"/>
</dbReference>
<organism evidence="2 4">
    <name type="scientific">Clostridium sulfidigenes</name>
    <dbReference type="NCBI Taxonomy" id="318464"/>
    <lineage>
        <taxon>Bacteria</taxon>
        <taxon>Bacillati</taxon>
        <taxon>Bacillota</taxon>
        <taxon>Clostridia</taxon>
        <taxon>Eubacteriales</taxon>
        <taxon>Clostridiaceae</taxon>
        <taxon>Clostridium</taxon>
    </lineage>
</organism>
<evidence type="ECO:0000259" key="1">
    <source>
        <dbReference type="Pfam" id="PF07561"/>
    </source>
</evidence>
<feature type="domain" description="DUF1540" evidence="1">
    <location>
        <begin position="79"/>
        <end position="117"/>
    </location>
</feature>
<dbReference type="Proteomes" id="UP000028542">
    <property type="component" value="Unassembled WGS sequence"/>
</dbReference>
<dbReference type="STRING" id="318464.IO99_08195"/>
<dbReference type="RefSeq" id="WP_035132134.1">
    <property type="nucleotide sequence ID" value="NZ_JPMD01000017.1"/>
</dbReference>
<comment type="caution">
    <text evidence="2">The sequence shown here is derived from an EMBL/GenBank/DDBJ whole genome shotgun (WGS) entry which is preliminary data.</text>
</comment>
<sequence length="119" mass="12680">MSGNLACNATNCTHNNSGMCTANSIHVQGANAHSSEYTQCGSFTEMGIKNSLSNVYNMNIGGEVKQSFNNFSGGTGPRIVCDAINCRYNINKDCVANFVHINGVGAISSNRTDCETFKI</sequence>
<dbReference type="eggNOG" id="ENOG5033CPP">
    <property type="taxonomic scope" value="Bacteria"/>
</dbReference>
<evidence type="ECO:0000313" key="2">
    <source>
        <dbReference type="EMBL" id="KEZ86850.1"/>
    </source>
</evidence>
<dbReference type="EMBL" id="JPMD01000017">
    <property type="protein sequence ID" value="KEZ86850.1"/>
    <property type="molecule type" value="Genomic_DNA"/>
</dbReference>
<dbReference type="AlphaFoldDB" id="A0A084JD16"/>
<protein>
    <submittedName>
        <fullName evidence="3">DUF1540 domain-containing protein</fullName>
    </submittedName>
</protein>
<accession>A0A084JD16</accession>
<proteinExistence type="predicted"/>
<evidence type="ECO:0000313" key="4">
    <source>
        <dbReference type="Proteomes" id="UP000028542"/>
    </source>
</evidence>
<dbReference type="EMBL" id="SVCM01000113">
    <property type="protein sequence ID" value="MBE6060480.1"/>
    <property type="molecule type" value="Genomic_DNA"/>
</dbReference>
<reference evidence="3" key="2">
    <citation type="submission" date="2019-04" db="EMBL/GenBank/DDBJ databases">
        <title>Evolution of Biomass-Degrading Anaerobic Consortia Revealed by Metagenomics.</title>
        <authorList>
            <person name="Peng X."/>
        </authorList>
    </citation>
    <scope>NUCLEOTIDE SEQUENCE</scope>
    <source>
        <strain evidence="3">SIG254</strain>
    </source>
</reference>
<dbReference type="InterPro" id="IPR011437">
    <property type="entry name" value="DUF1540"/>
</dbReference>
<keyword evidence="4" id="KW-1185">Reference proteome</keyword>
<feature type="domain" description="DUF1540" evidence="1">
    <location>
        <begin position="6"/>
        <end position="43"/>
    </location>
</feature>
<name>A0A084JD16_9CLOT</name>
<evidence type="ECO:0000313" key="3">
    <source>
        <dbReference type="EMBL" id="MBE6060480.1"/>
    </source>
</evidence>